<protein>
    <submittedName>
        <fullName evidence="1">Uncharacterized protein</fullName>
    </submittedName>
</protein>
<dbReference type="HOGENOM" id="CLU_2343243_0_0_9"/>
<dbReference type="AlphaFoldDB" id="U4TRM4"/>
<reference evidence="2" key="1">
    <citation type="journal article" date="2013" name="Genome Announc.">
        <title>Whole-Genome Sequencing of Lactobacillus shenzhenensis Strain LY-73T.</title>
        <authorList>
            <person name="Lin Z."/>
            <person name="Liu Z."/>
            <person name="Yang R."/>
            <person name="Zou Y."/>
            <person name="Wan D."/>
            <person name="Chen J."/>
            <person name="Guo M."/>
            <person name="Zhao J."/>
            <person name="Fang C."/>
            <person name="Yang R."/>
            <person name="Liu F."/>
        </authorList>
    </citation>
    <scope>NUCLEOTIDE SEQUENCE [LARGE SCALE GENOMIC DNA]</scope>
    <source>
        <strain evidence="2">LY-73</strain>
    </source>
</reference>
<keyword evidence="2" id="KW-1185">Reference proteome</keyword>
<proteinExistence type="predicted"/>
<organism evidence="1 2">
    <name type="scientific">Schleiferilactobacillus shenzhenensis LY-73</name>
    <dbReference type="NCBI Taxonomy" id="1231336"/>
    <lineage>
        <taxon>Bacteria</taxon>
        <taxon>Bacillati</taxon>
        <taxon>Bacillota</taxon>
        <taxon>Bacilli</taxon>
        <taxon>Lactobacillales</taxon>
        <taxon>Lactobacillaceae</taxon>
        <taxon>Schleiferilactobacillus</taxon>
    </lineage>
</organism>
<dbReference type="STRING" id="1231336.L248_1202"/>
<gene>
    <name evidence="1" type="ORF">L248_1202</name>
</gene>
<evidence type="ECO:0000313" key="1">
    <source>
        <dbReference type="EMBL" id="ERL66110.1"/>
    </source>
</evidence>
<dbReference type="Proteomes" id="UP000030647">
    <property type="component" value="Unassembled WGS sequence"/>
</dbReference>
<dbReference type="EMBL" id="KI271583">
    <property type="protein sequence ID" value="ERL66110.1"/>
    <property type="molecule type" value="Genomic_DNA"/>
</dbReference>
<sequence length="97" mass="10970">MSELLLLLADIRRNTPVYYNQDKTPLPVTGVAWTKADAETPAALLQLGPPGHPRRQWELVALLQESQRPDDEIYVVTKKGPVPIFGFRLVNQHIWLG</sequence>
<name>U4TRM4_9LACO</name>
<accession>U4TRM4</accession>
<evidence type="ECO:0000313" key="2">
    <source>
        <dbReference type="Proteomes" id="UP000030647"/>
    </source>
</evidence>